<dbReference type="PROSITE" id="PS51781">
    <property type="entry name" value="SH3B"/>
    <property type="match status" value="1"/>
</dbReference>
<evidence type="ECO:0000259" key="2">
    <source>
        <dbReference type="PROSITE" id="PS51781"/>
    </source>
</evidence>
<reference evidence="3 4" key="1">
    <citation type="journal article" date="2010" name="Stand. Genomic Sci.">
        <title>Complete genome sequence of Haliangium ochraceum type strain (SMP-2).</title>
        <authorList>
            <consortium name="US DOE Joint Genome Institute (JGI-PGF)"/>
            <person name="Ivanova N."/>
            <person name="Daum C."/>
            <person name="Lang E."/>
            <person name="Abt B."/>
            <person name="Kopitz M."/>
            <person name="Saunders E."/>
            <person name="Lapidus A."/>
            <person name="Lucas S."/>
            <person name="Glavina Del Rio T."/>
            <person name="Nolan M."/>
            <person name="Tice H."/>
            <person name="Copeland A."/>
            <person name="Cheng J.F."/>
            <person name="Chen F."/>
            <person name="Bruce D."/>
            <person name="Goodwin L."/>
            <person name="Pitluck S."/>
            <person name="Mavromatis K."/>
            <person name="Pati A."/>
            <person name="Mikhailova N."/>
            <person name="Chen A."/>
            <person name="Palaniappan K."/>
            <person name="Land M."/>
            <person name="Hauser L."/>
            <person name="Chang Y.J."/>
            <person name="Jeffries C.D."/>
            <person name="Detter J.C."/>
            <person name="Brettin T."/>
            <person name="Rohde M."/>
            <person name="Goker M."/>
            <person name="Bristow J."/>
            <person name="Markowitz V."/>
            <person name="Eisen J.A."/>
            <person name="Hugenholtz P."/>
            <person name="Kyrpides N.C."/>
            <person name="Klenk H.P."/>
        </authorList>
    </citation>
    <scope>NUCLEOTIDE SEQUENCE [LARGE SCALE GENOMIC DNA]</scope>
    <source>
        <strain evidence="4">DSM 14365 / CIP 107738 / JCM 11303 / AJ 13395 / SMP-2</strain>
    </source>
</reference>
<organism evidence="3 4">
    <name type="scientific">Haliangium ochraceum (strain DSM 14365 / JCM 11303 / SMP-2)</name>
    <dbReference type="NCBI Taxonomy" id="502025"/>
    <lineage>
        <taxon>Bacteria</taxon>
        <taxon>Pseudomonadati</taxon>
        <taxon>Myxococcota</taxon>
        <taxon>Polyangia</taxon>
        <taxon>Haliangiales</taxon>
        <taxon>Kofleriaceae</taxon>
        <taxon>Haliangium</taxon>
    </lineage>
</organism>
<dbReference type="InterPro" id="IPR006311">
    <property type="entry name" value="TAT_signal"/>
</dbReference>
<gene>
    <name evidence="3" type="ordered locus">Hoch_2403</name>
</gene>
<evidence type="ECO:0000313" key="4">
    <source>
        <dbReference type="Proteomes" id="UP000001880"/>
    </source>
</evidence>
<accession>D0LJ93</accession>
<evidence type="ECO:0000256" key="1">
    <source>
        <dbReference type="SAM" id="SignalP"/>
    </source>
</evidence>
<dbReference type="Pfam" id="PF08239">
    <property type="entry name" value="SH3_3"/>
    <property type="match status" value="1"/>
</dbReference>
<dbReference type="HOGENOM" id="CLU_933059_0_0_7"/>
<feature type="chain" id="PRO_5003011295" evidence="1">
    <location>
        <begin position="29"/>
        <end position="298"/>
    </location>
</feature>
<proteinExistence type="predicted"/>
<feature type="domain" description="SH3b" evidence="2">
    <location>
        <begin position="66"/>
        <end position="131"/>
    </location>
</feature>
<keyword evidence="4" id="KW-1185">Reference proteome</keyword>
<dbReference type="AlphaFoldDB" id="D0LJ93"/>
<dbReference type="Gene3D" id="2.30.30.40">
    <property type="entry name" value="SH3 Domains"/>
    <property type="match status" value="1"/>
</dbReference>
<protein>
    <submittedName>
        <fullName evidence="3">SH3 type 3 domain protein</fullName>
    </submittedName>
</protein>
<dbReference type="Proteomes" id="UP000001880">
    <property type="component" value="Chromosome"/>
</dbReference>
<dbReference type="EMBL" id="CP001804">
    <property type="protein sequence ID" value="ACY14940.1"/>
    <property type="molecule type" value="Genomic_DNA"/>
</dbReference>
<sequence>MVRTVSRRRSKRALLALATALGAALGTAAFVAEARAQGEAEAGIEARVDTDASAEGDMRSERGSREVQLQVIAQEAAVHTGPGASYREVYYAKRGQRFPVLERATVGYWFRVELDDGTTGWIYGAFVAPVDRANEPPPGFFGRMWNGFRDTFLAPPAVIGHDVQVSFSAGVLGTEGLYLVRPAWLLDEYIAFEAFFGLNARAQQDVYLGGLGWTLRLMPGATLGPYLNAGAGVAYFRPKVDNFADDDELLMALNAGGGFEITFKKQITLRLDARSWVFFDPNQASNAQEFTGGLAIFF</sequence>
<dbReference type="InterPro" id="IPR011250">
    <property type="entry name" value="OMP/PagP_B-barrel"/>
</dbReference>
<dbReference type="KEGG" id="hoh:Hoch_2403"/>
<keyword evidence="1" id="KW-0732">Signal</keyword>
<dbReference type="InterPro" id="IPR003646">
    <property type="entry name" value="SH3-like_bac-type"/>
</dbReference>
<dbReference type="PROSITE" id="PS51318">
    <property type="entry name" value="TAT"/>
    <property type="match status" value="1"/>
</dbReference>
<dbReference type="STRING" id="502025.Hoch_2403"/>
<feature type="signal peptide" evidence="1">
    <location>
        <begin position="1"/>
        <end position="28"/>
    </location>
</feature>
<name>D0LJ93_HALO1</name>
<evidence type="ECO:0000313" key="3">
    <source>
        <dbReference type="EMBL" id="ACY14940.1"/>
    </source>
</evidence>
<dbReference type="SUPFAM" id="SSF56925">
    <property type="entry name" value="OMPA-like"/>
    <property type="match status" value="1"/>
</dbReference>
<dbReference type="Gene3D" id="2.40.160.20">
    <property type="match status" value="1"/>
</dbReference>